<dbReference type="RefSeq" id="WP_268787785.1">
    <property type="nucleotide sequence ID" value="NZ_JAPQYE010000022.1"/>
</dbReference>
<name>A0ABT4HNU3_MYCIR</name>
<dbReference type="EMBL" id="JAPQYE010000022">
    <property type="protein sequence ID" value="MCZ0731885.1"/>
    <property type="molecule type" value="Genomic_DNA"/>
</dbReference>
<evidence type="ECO:0000313" key="2">
    <source>
        <dbReference type="Proteomes" id="UP001084650"/>
    </source>
</evidence>
<comment type="caution">
    <text evidence="1">The sequence shown here is derived from an EMBL/GenBank/DDBJ whole genome shotgun (WGS) entry which is preliminary data.</text>
</comment>
<proteinExistence type="predicted"/>
<dbReference type="Pfam" id="PF05133">
    <property type="entry name" value="SPP1_portal"/>
    <property type="match status" value="1"/>
</dbReference>
<reference evidence="1" key="1">
    <citation type="submission" date="2022-12" db="EMBL/GenBank/DDBJ databases">
        <title>Whole genome sequence of Mycolicibacterium iranicum strain SBH312.</title>
        <authorList>
            <person name="Jani J."/>
            <person name="Arifin Mustapha Z."/>
            <person name="Ahmed K."/>
            <person name="Kai Ling C."/>
        </authorList>
    </citation>
    <scope>NUCLEOTIDE SEQUENCE</scope>
    <source>
        <strain evidence="1">SBH312</strain>
    </source>
</reference>
<sequence length="434" mass="46812">MNDKLTQLLSVLDAKQAEIATWDSYYEGRQPLAYLSPEAKAALGTRFGRMASNIPRLAVTSLAERLRVAGFTGDGAEAVWAAWLRCDLDQLSAVAHREALALGRSHAMVWADRRGRARVTVESARQVAVQIDPGSRDTIAAVKRWETLTPAGVPDQTFAVLYEPDRITRFAGKSSGATSFTAVETVDNPLGVVPVVTLRNSDRLLDDGVSEMADLAPLVDGLNKTLADLLVGSEYYARPRRWATGLELEERAVLDAAGNPVLDEDGEPVMEAVNPIPEGNRTMVNENAEGKFGSLPAADLASYEAAVRVLTSQIGAVSALPAHYLGVLTDVPPSADALRAAEASLTARAEARQAMFGRAWEQVGRLVLAVENQRDADEYQVRVRWADPATRSVAQEADAAVKLHAEGILPTAYVQQKLGYDPTEIPVTTTERTA</sequence>
<evidence type="ECO:0000313" key="1">
    <source>
        <dbReference type="EMBL" id="MCZ0731885.1"/>
    </source>
</evidence>
<organism evidence="1 2">
    <name type="scientific">Mycolicibacterium iranicum</name>
    <name type="common">Mycobacterium iranicum</name>
    <dbReference type="NCBI Taxonomy" id="912594"/>
    <lineage>
        <taxon>Bacteria</taxon>
        <taxon>Bacillati</taxon>
        <taxon>Actinomycetota</taxon>
        <taxon>Actinomycetes</taxon>
        <taxon>Mycobacteriales</taxon>
        <taxon>Mycobacteriaceae</taxon>
        <taxon>Mycolicibacterium</taxon>
    </lineage>
</organism>
<accession>A0ABT4HNU3</accession>
<protein>
    <submittedName>
        <fullName evidence="1">Phage portal protein</fullName>
    </submittedName>
</protein>
<keyword evidence="2" id="KW-1185">Reference proteome</keyword>
<dbReference type="Proteomes" id="UP001084650">
    <property type="component" value="Unassembled WGS sequence"/>
</dbReference>
<dbReference type="InterPro" id="IPR021145">
    <property type="entry name" value="Portal_protein_SPP1_Gp6-like"/>
</dbReference>
<gene>
    <name evidence="1" type="ORF">OY187_27915</name>
</gene>